<evidence type="ECO:0000313" key="1">
    <source>
        <dbReference type="EMBL" id="ELR07616.1"/>
    </source>
</evidence>
<proteinExistence type="predicted"/>
<reference evidence="2" key="1">
    <citation type="submission" date="2010-09" db="EMBL/GenBank/DDBJ databases">
        <title>The genome sequence of Geomyces destructans 20631-21.</title>
        <authorList>
            <consortium name="The Broad Institute Genome Sequencing Platform"/>
            <person name="Cuomo C.A."/>
            <person name="Blehert D.S."/>
            <person name="Lorch J.M."/>
            <person name="Young S.K."/>
            <person name="Zeng Q."/>
            <person name="Gargeya S."/>
            <person name="Fitzgerald M."/>
            <person name="Haas B."/>
            <person name="Abouelleil A."/>
            <person name="Alvarado L."/>
            <person name="Arachchi H.M."/>
            <person name="Berlin A."/>
            <person name="Brown A."/>
            <person name="Chapman S.B."/>
            <person name="Chen Z."/>
            <person name="Dunbar C."/>
            <person name="Freedman E."/>
            <person name="Gearin G."/>
            <person name="Gellesch M."/>
            <person name="Goldberg J."/>
            <person name="Griggs A."/>
            <person name="Gujja S."/>
            <person name="Heiman D."/>
            <person name="Howarth C."/>
            <person name="Larson L."/>
            <person name="Lui A."/>
            <person name="MacDonald P.J.P."/>
            <person name="Montmayeur A."/>
            <person name="Murphy C."/>
            <person name="Neiman D."/>
            <person name="Pearson M."/>
            <person name="Priest M."/>
            <person name="Roberts A."/>
            <person name="Saif S."/>
            <person name="Shea T."/>
            <person name="Shenoy N."/>
            <person name="Sisk P."/>
            <person name="Stolte C."/>
            <person name="Sykes S."/>
            <person name="Wortman J."/>
            <person name="Nusbaum C."/>
            <person name="Birren B."/>
        </authorList>
    </citation>
    <scope>NUCLEOTIDE SEQUENCE [LARGE SCALE GENOMIC DNA]</scope>
    <source>
        <strain evidence="2">ATCC MYA-4855 / 20631-21</strain>
    </source>
</reference>
<evidence type="ECO:0000313" key="2">
    <source>
        <dbReference type="Proteomes" id="UP000011064"/>
    </source>
</evidence>
<organism evidence="1 2">
    <name type="scientific">Pseudogymnoascus destructans (strain ATCC MYA-4855 / 20631-21)</name>
    <name type="common">Bat white-nose syndrome fungus</name>
    <name type="synonym">Geomyces destructans</name>
    <dbReference type="NCBI Taxonomy" id="658429"/>
    <lineage>
        <taxon>Eukaryota</taxon>
        <taxon>Fungi</taxon>
        <taxon>Dikarya</taxon>
        <taxon>Ascomycota</taxon>
        <taxon>Pezizomycotina</taxon>
        <taxon>Leotiomycetes</taxon>
        <taxon>Thelebolales</taxon>
        <taxon>Thelebolaceae</taxon>
        <taxon>Pseudogymnoascus</taxon>
    </lineage>
</organism>
<gene>
    <name evidence="1" type="ORF">GMDG_02664</name>
</gene>
<dbReference type="InParanoid" id="L8G6P3"/>
<accession>L8G6P3</accession>
<dbReference type="EMBL" id="GL573206">
    <property type="protein sequence ID" value="ELR07616.1"/>
    <property type="molecule type" value="Genomic_DNA"/>
</dbReference>
<protein>
    <submittedName>
        <fullName evidence="1">Uncharacterized protein</fullName>
    </submittedName>
</protein>
<keyword evidence="2" id="KW-1185">Reference proteome</keyword>
<dbReference type="HOGENOM" id="CLU_1210278_0_0_1"/>
<dbReference type="Proteomes" id="UP000011064">
    <property type="component" value="Unassembled WGS sequence"/>
</dbReference>
<dbReference type="VEuPathDB" id="FungiDB:GMDG_02664"/>
<sequence>MVFHISARKTRLGSLYHLHICRLLPLTSLTTIPASCRRKLHIQSPILLQGPIAAVFPPFGVPFLQDLTFPSLCTTYTHRSPASFLYPPGEYASRFLLHPRPIVAVPKQREDKQSYLTVSILPLTRRTTMLGCSALGITFCVQPPHYYLAANACLGDPERGLPFSVLFFLGEGWVGGDAFVSGLWRHLWMDGVLLWMVVCRAGVGDGDGWISFTSRVTSIVWGGVDYLLD</sequence>
<name>L8G6P3_PSED2</name>
<dbReference type="AlphaFoldDB" id="L8G6P3"/>